<proteinExistence type="predicted"/>
<dbReference type="Pfam" id="PF21882">
    <property type="entry name" value="Gp53-like_C"/>
    <property type="match status" value="1"/>
</dbReference>
<accession>Q31HT6</accession>
<evidence type="ECO:0000259" key="1">
    <source>
        <dbReference type="Pfam" id="PF21882"/>
    </source>
</evidence>
<dbReference type="Gene3D" id="2.60.40.3940">
    <property type="match status" value="1"/>
</dbReference>
<dbReference type="eggNOG" id="COG5301">
    <property type="taxonomic scope" value="Bacteria"/>
</dbReference>
<name>Q31HT6_HYDCU</name>
<dbReference type="CDD" id="cd19958">
    <property type="entry name" value="pyocin_knob"/>
    <property type="match status" value="1"/>
</dbReference>
<reference evidence="2" key="1">
    <citation type="submission" date="2006-07" db="EMBL/GenBank/DDBJ databases">
        <title>Complete sequence of Thiomicrospira crunogena XCL-2.</title>
        <authorList>
            <consortium name="US DOE Joint Genome Institute"/>
            <person name="Copeland A."/>
            <person name="Lucas S."/>
            <person name="Lapidus A."/>
            <person name="Barry K."/>
            <person name="Detter J.C."/>
            <person name="Glavina del Rio T."/>
            <person name="Hammon N."/>
            <person name="Israni S."/>
            <person name="Dalin E."/>
            <person name="Tice H."/>
            <person name="Pitluck S."/>
            <person name="Chain P."/>
            <person name="Malfatti S."/>
            <person name="Shin M."/>
            <person name="Vergez L."/>
            <person name="Schmutz J."/>
            <person name="Larimer F."/>
            <person name="Land M."/>
            <person name="Hauser L."/>
            <person name="Kyrpides N."/>
            <person name="Lykidis A."/>
            <person name="Scott K.M."/>
            <person name="Sievert S."/>
            <person name="Kerfeld C."/>
            <person name="Freyermuth S."/>
            <person name="Dobrinski K."/>
            <person name="Boller A."/>
            <person name="Fitzpatrick K."/>
            <person name="Thoma P."/>
            <person name="Moore J."/>
            <person name="Richardson P."/>
        </authorList>
    </citation>
    <scope>NUCLEOTIDE SEQUENCE</scope>
    <source>
        <strain evidence="2">XCL-2</strain>
    </source>
</reference>
<dbReference type="AlphaFoldDB" id="Q31HT6"/>
<dbReference type="KEGG" id="tcx:Tcr_0691"/>
<gene>
    <name evidence="2" type="ordered locus">Tcr_0691</name>
</gene>
<dbReference type="InterPro" id="IPR054075">
    <property type="entry name" value="Gp53-like_C"/>
</dbReference>
<dbReference type="EMBL" id="CP000109">
    <property type="protein sequence ID" value="ABB41287.1"/>
    <property type="molecule type" value="Genomic_DNA"/>
</dbReference>
<dbReference type="STRING" id="317025.Tcr_0691"/>
<feature type="domain" description="Putative tail fiber protein gp53-like C-terminal" evidence="1">
    <location>
        <begin position="257"/>
        <end position="340"/>
    </location>
</feature>
<sequence length="340" mass="36074">MSGTLPVVQQWAAGVRYFEANAVLTGGPDCPDNLPIQDLADRTEYLKAQLEAKTGQATEAESGIASLASQAEALAGTDDAKIMTALKVKAVIDALVAAAPGTLDTLNELAAALGDDPNFATTMANALAGKEDKTALKGGAYTDKTAYNYDSTQDRLMKTGDFGKGTKSMSVTSTDANLIDVSATYFMSNLAANIPVAEYGWLEYSPNDVGGSARQVYQTVSNRLFHRAATSGVWSSWTEVFNTLNSPALLSVNGWQKLLGGFILQAGSYSVSTTNETYNLTFPTTFPNAVIGVFPIQYTSNTTVSSEANAVVFNQTTSGCSINMRNGYAPEDVKWFAIGY</sequence>
<dbReference type="HOGENOM" id="CLU_816204_0_0_6"/>
<protein>
    <submittedName>
        <fullName evidence="2">Phage tail fiber protein</fullName>
    </submittedName>
</protein>
<organism evidence="2">
    <name type="scientific">Hydrogenovibrio crunogenus (strain DSM 25203 / XCL-2)</name>
    <name type="common">Thiomicrospira crunogena</name>
    <dbReference type="NCBI Taxonomy" id="317025"/>
    <lineage>
        <taxon>Bacteria</taxon>
        <taxon>Pseudomonadati</taxon>
        <taxon>Pseudomonadota</taxon>
        <taxon>Gammaproteobacteria</taxon>
        <taxon>Thiotrichales</taxon>
        <taxon>Piscirickettsiaceae</taxon>
        <taxon>Hydrogenovibrio</taxon>
    </lineage>
</organism>
<evidence type="ECO:0000313" key="2">
    <source>
        <dbReference type="EMBL" id="ABB41287.1"/>
    </source>
</evidence>
<dbReference type="OrthoDB" id="9810174at2"/>